<organism evidence="1 2">
    <name type="scientific">Secundilactobacillus oryzae JCM 18671</name>
    <dbReference type="NCBI Taxonomy" id="1291743"/>
    <lineage>
        <taxon>Bacteria</taxon>
        <taxon>Bacillati</taxon>
        <taxon>Bacillota</taxon>
        <taxon>Bacilli</taxon>
        <taxon>Lactobacillales</taxon>
        <taxon>Lactobacillaceae</taxon>
        <taxon>Secundilactobacillus</taxon>
    </lineage>
</organism>
<dbReference type="EMBL" id="BBJM01000011">
    <property type="protein sequence ID" value="GAK47755.1"/>
    <property type="molecule type" value="Genomic_DNA"/>
</dbReference>
<reference evidence="1" key="1">
    <citation type="journal article" date="2014" name="Genome Announc.">
        <title>Draft Genome Sequence of Lactobacillus oryzae Strain SG293T.</title>
        <authorList>
            <person name="Tanizawa Y."/>
            <person name="Fujisawa T."/>
            <person name="Mochizuki T."/>
            <person name="Kaminuma E."/>
            <person name="Nakamura Y."/>
            <person name="Tohno M."/>
        </authorList>
    </citation>
    <scope>NUCLEOTIDE SEQUENCE [LARGE SCALE GENOMIC DNA]</scope>
    <source>
        <strain evidence="1">SG293</strain>
    </source>
</reference>
<comment type="caution">
    <text evidence="1">The sequence shown here is derived from an EMBL/GenBank/DDBJ whole genome shotgun (WGS) entry which is preliminary data.</text>
</comment>
<name>A0A081BI87_9LACO</name>
<accession>A0A081BI87</accession>
<dbReference type="Proteomes" id="UP000028700">
    <property type="component" value="Unassembled WGS sequence"/>
</dbReference>
<protein>
    <submittedName>
        <fullName evidence="1">Uncharacterized protein</fullName>
    </submittedName>
</protein>
<dbReference type="AlphaFoldDB" id="A0A081BI87"/>
<keyword evidence="2" id="KW-1185">Reference proteome</keyword>
<evidence type="ECO:0000313" key="2">
    <source>
        <dbReference type="Proteomes" id="UP000028700"/>
    </source>
</evidence>
<proteinExistence type="predicted"/>
<evidence type="ECO:0000313" key="1">
    <source>
        <dbReference type="EMBL" id="GAK47755.1"/>
    </source>
</evidence>
<gene>
    <name evidence="1" type="ORF">LOSG293_110710</name>
</gene>
<sequence length="89" mass="10103">MNNFVITFADVHEPNSELGVSIKSKLEDLSSGKWLQVFPQQIAIQTSLSIQEVANVLAEEAKQTRISIFKFSQWASNESRSENLMTRLF</sequence>
<dbReference type="RefSeq" id="WP_034527382.1">
    <property type="nucleotide sequence ID" value="NZ_BBAZ01000001.1"/>
</dbReference>
<dbReference type="STRING" id="1291743.LOSG293_110710"/>